<feature type="coiled-coil region" evidence="1">
    <location>
        <begin position="385"/>
        <end position="445"/>
    </location>
</feature>
<proteinExistence type="predicted"/>
<evidence type="ECO:0000256" key="1">
    <source>
        <dbReference type="SAM" id="Coils"/>
    </source>
</evidence>
<organism evidence="3 4">
    <name type="scientific">Thraustotheca clavata</name>
    <dbReference type="NCBI Taxonomy" id="74557"/>
    <lineage>
        <taxon>Eukaryota</taxon>
        <taxon>Sar</taxon>
        <taxon>Stramenopiles</taxon>
        <taxon>Oomycota</taxon>
        <taxon>Saprolegniomycetes</taxon>
        <taxon>Saprolegniales</taxon>
        <taxon>Achlyaceae</taxon>
        <taxon>Thraustotheca</taxon>
    </lineage>
</organism>
<name>A0A1V9ZZ43_9STRA</name>
<evidence type="ECO:0000313" key="4">
    <source>
        <dbReference type="Proteomes" id="UP000243217"/>
    </source>
</evidence>
<reference evidence="3 4" key="1">
    <citation type="journal article" date="2014" name="Genome Biol. Evol.">
        <title>The secreted proteins of Achlya hypogyna and Thraustotheca clavata identify the ancestral oomycete secretome and reveal gene acquisitions by horizontal gene transfer.</title>
        <authorList>
            <person name="Misner I."/>
            <person name="Blouin N."/>
            <person name="Leonard G."/>
            <person name="Richards T.A."/>
            <person name="Lane C.E."/>
        </authorList>
    </citation>
    <scope>NUCLEOTIDE SEQUENCE [LARGE SCALE GENOMIC DNA]</scope>
    <source>
        <strain evidence="3 4">ATCC 34112</strain>
    </source>
</reference>
<feature type="region of interest" description="Disordered" evidence="2">
    <location>
        <begin position="25"/>
        <end position="56"/>
    </location>
</feature>
<comment type="caution">
    <text evidence="3">The sequence shown here is derived from an EMBL/GenBank/DDBJ whole genome shotgun (WGS) entry which is preliminary data.</text>
</comment>
<feature type="coiled-coil region" evidence="1">
    <location>
        <begin position="57"/>
        <end position="243"/>
    </location>
</feature>
<sequence>MDTKSIAQTELQQLKETLRRLSAVEEPHLPLKMSAFTPTASNNKRSSPTNQASASNSKAVLAALKALQDKIRRVEEEKAALEDECASLRAQVRLSEAQHTSGSKKSKYELEQVREAARAAYEALRAERDTLQSDLVKAQHAHEITKNELEHVQDVLATYKEKNDTLEEQNTMQDANILRLQKEVAEMSSTSKERVKELQEALLEVTRVNKDASRKIEQLTEQLERTTKQNTTLEARIQDTERTIAQVSHLNEKLVMRMWEAQVKSKPKAKSKPAAPTVTRSTAASRAQSAPTLRPPSTKKKITKKTKKSKNNLERLEEANMAKVPFLLGTAVTPSFSVIGNAQEALRSSELYTSVAPDTRTTADYKSKAPAEISTQEPVSKTSFMSTMHKAIESVEDEFQQLNDRYKSILASVEHEKKPDVSQVMEETIDALETKSNQLQLLKQLEAQAAKSTLHAMRKIVHSPDAALKKAKALRVLQEYRKLDRHIKSRTPDEPQMMTS</sequence>
<gene>
    <name evidence="3" type="ORF">THRCLA_04404</name>
</gene>
<dbReference type="PANTHER" id="PTHR19336:SF9">
    <property type="entry name" value="SPINDLE POLE BODY PROTEIN PPC89"/>
    <property type="match status" value="1"/>
</dbReference>
<dbReference type="GO" id="GO:0008017">
    <property type="term" value="F:microtubule binding"/>
    <property type="evidence" value="ECO:0007669"/>
    <property type="project" value="TreeGrafter"/>
</dbReference>
<evidence type="ECO:0000256" key="2">
    <source>
        <dbReference type="SAM" id="MobiDB-lite"/>
    </source>
</evidence>
<dbReference type="AlphaFoldDB" id="A0A1V9ZZ43"/>
<protein>
    <submittedName>
        <fullName evidence="3">Uncharacterized protein</fullName>
    </submittedName>
</protein>
<dbReference type="InterPro" id="IPR051756">
    <property type="entry name" value="Centrosomal_MT-associated"/>
</dbReference>
<dbReference type="STRING" id="74557.A0A1V9ZZ43"/>
<dbReference type="PANTHER" id="PTHR19336">
    <property type="entry name" value="UNCHARACTERIZED DUF1167"/>
    <property type="match status" value="1"/>
</dbReference>
<feature type="compositionally biased region" description="Basic residues" evidence="2">
    <location>
        <begin position="297"/>
        <end position="310"/>
    </location>
</feature>
<keyword evidence="4" id="KW-1185">Reference proteome</keyword>
<keyword evidence="1" id="KW-0175">Coiled coil</keyword>
<feature type="compositionally biased region" description="Low complexity" evidence="2">
    <location>
        <begin position="272"/>
        <end position="292"/>
    </location>
</feature>
<feature type="region of interest" description="Disordered" evidence="2">
    <location>
        <begin position="263"/>
        <end position="316"/>
    </location>
</feature>
<evidence type="ECO:0000313" key="3">
    <source>
        <dbReference type="EMBL" id="OQS03295.1"/>
    </source>
</evidence>
<feature type="compositionally biased region" description="Polar residues" evidence="2">
    <location>
        <begin position="36"/>
        <end position="56"/>
    </location>
</feature>
<accession>A0A1V9ZZ43</accession>
<dbReference type="EMBL" id="JNBS01000939">
    <property type="protein sequence ID" value="OQS03295.1"/>
    <property type="molecule type" value="Genomic_DNA"/>
</dbReference>
<dbReference type="OrthoDB" id="76453at2759"/>
<dbReference type="Proteomes" id="UP000243217">
    <property type="component" value="Unassembled WGS sequence"/>
</dbReference>